<name>A0ABW4YNE8_9BACL</name>
<sequence>MRDPLHETYKLITLTEEEQQKLQQFRAALRASGLRINIQYKVDMKYFTKQLKQLHVEMGL</sequence>
<organism evidence="1 2">
    <name type="scientific">Paenibacillus yanchengensis</name>
    <dbReference type="NCBI Taxonomy" id="2035833"/>
    <lineage>
        <taxon>Bacteria</taxon>
        <taxon>Bacillati</taxon>
        <taxon>Bacillota</taxon>
        <taxon>Bacilli</taxon>
        <taxon>Bacillales</taxon>
        <taxon>Paenibacillaceae</taxon>
        <taxon>Paenibacillus</taxon>
    </lineage>
</organism>
<dbReference type="Proteomes" id="UP001597362">
    <property type="component" value="Unassembled WGS sequence"/>
</dbReference>
<evidence type="ECO:0000313" key="1">
    <source>
        <dbReference type="EMBL" id="MFD2117216.1"/>
    </source>
</evidence>
<protein>
    <submittedName>
        <fullName evidence="1">Uncharacterized protein</fullName>
    </submittedName>
</protein>
<evidence type="ECO:0000313" key="2">
    <source>
        <dbReference type="Proteomes" id="UP001597362"/>
    </source>
</evidence>
<proteinExistence type="predicted"/>
<comment type="caution">
    <text evidence="1">The sequence shown here is derived from an EMBL/GenBank/DDBJ whole genome shotgun (WGS) entry which is preliminary data.</text>
</comment>
<dbReference type="EMBL" id="JBHUHO010000038">
    <property type="protein sequence ID" value="MFD2117216.1"/>
    <property type="molecule type" value="Genomic_DNA"/>
</dbReference>
<accession>A0ABW4YNE8</accession>
<reference evidence="2" key="1">
    <citation type="journal article" date="2019" name="Int. J. Syst. Evol. Microbiol.">
        <title>The Global Catalogue of Microorganisms (GCM) 10K type strain sequencing project: providing services to taxonomists for standard genome sequencing and annotation.</title>
        <authorList>
            <consortium name="The Broad Institute Genomics Platform"/>
            <consortium name="The Broad Institute Genome Sequencing Center for Infectious Disease"/>
            <person name="Wu L."/>
            <person name="Ma J."/>
        </authorList>
    </citation>
    <scope>NUCLEOTIDE SEQUENCE [LARGE SCALE GENOMIC DNA]</scope>
    <source>
        <strain evidence="2">GH52</strain>
    </source>
</reference>
<dbReference type="RefSeq" id="WP_377774173.1">
    <property type="nucleotide sequence ID" value="NZ_JBHUHO010000038.1"/>
</dbReference>
<keyword evidence="2" id="KW-1185">Reference proteome</keyword>
<gene>
    <name evidence="1" type="ORF">ACFSJH_15915</name>
</gene>